<gene>
    <name evidence="1" type="ORF">NCTC10894_02294</name>
</gene>
<name>A0AAJ4ZLR8_9RALS</name>
<comment type="caution">
    <text evidence="1">The sequence shown here is derived from an EMBL/GenBank/DDBJ whole genome shotgun (WGS) entry which is preliminary data.</text>
</comment>
<evidence type="ECO:0000313" key="1">
    <source>
        <dbReference type="EMBL" id="SUD97921.1"/>
    </source>
</evidence>
<reference evidence="1 2" key="1">
    <citation type="submission" date="2018-06" db="EMBL/GenBank/DDBJ databases">
        <authorList>
            <consortium name="Pathogen Informatics"/>
            <person name="Doyle S."/>
        </authorList>
    </citation>
    <scope>NUCLEOTIDE SEQUENCE [LARGE SCALE GENOMIC DNA]</scope>
    <source>
        <strain evidence="1 2">NCTC10894</strain>
    </source>
</reference>
<organism evidence="1 2">
    <name type="scientific">Ralstonia mannitolilytica</name>
    <dbReference type="NCBI Taxonomy" id="105219"/>
    <lineage>
        <taxon>Bacteria</taxon>
        <taxon>Pseudomonadati</taxon>
        <taxon>Pseudomonadota</taxon>
        <taxon>Betaproteobacteria</taxon>
        <taxon>Burkholderiales</taxon>
        <taxon>Burkholderiaceae</taxon>
        <taxon>Ralstonia</taxon>
    </lineage>
</organism>
<dbReference type="AlphaFoldDB" id="A0AAJ4ZLR8"/>
<evidence type="ECO:0000313" key="2">
    <source>
        <dbReference type="Proteomes" id="UP000255008"/>
    </source>
</evidence>
<dbReference type="Proteomes" id="UP000255008">
    <property type="component" value="Unassembled WGS sequence"/>
</dbReference>
<sequence>MNALGCREAKRNLAVAGAGGMQAGNGGRKDGCGLARPGAGRHQFGECLFDGHIGTQ</sequence>
<proteinExistence type="predicted"/>
<dbReference type="EMBL" id="UGVE01000001">
    <property type="protein sequence ID" value="SUD97921.1"/>
    <property type="molecule type" value="Genomic_DNA"/>
</dbReference>
<accession>A0AAJ4ZLR8</accession>
<protein>
    <submittedName>
        <fullName evidence="1">Uncharacterized protein</fullName>
    </submittedName>
</protein>